<keyword evidence="4" id="KW-0031">Aminopeptidase</keyword>
<feature type="domain" description="Peptidase S8/S53" evidence="12">
    <location>
        <begin position="49"/>
        <end position="509"/>
    </location>
</feature>
<organism evidence="16 17">
    <name type="scientific">Blastopirellula marina</name>
    <dbReference type="NCBI Taxonomy" id="124"/>
    <lineage>
        <taxon>Bacteria</taxon>
        <taxon>Pseudomonadati</taxon>
        <taxon>Planctomycetota</taxon>
        <taxon>Planctomycetia</taxon>
        <taxon>Pirellulales</taxon>
        <taxon>Pirellulaceae</taxon>
        <taxon>Blastopirellula</taxon>
    </lineage>
</organism>
<feature type="coiled-coil region" evidence="9">
    <location>
        <begin position="152"/>
        <end position="197"/>
    </location>
</feature>
<dbReference type="Gene3D" id="2.60.40.3170">
    <property type="match status" value="1"/>
</dbReference>
<dbReference type="PROSITE" id="PS51892">
    <property type="entry name" value="SUBTILASE"/>
    <property type="match status" value="1"/>
</dbReference>
<evidence type="ECO:0000256" key="7">
    <source>
        <dbReference type="ARBA" id="ARBA00022825"/>
    </source>
</evidence>
<evidence type="ECO:0000256" key="3">
    <source>
        <dbReference type="ARBA" id="ARBA00012462"/>
    </source>
</evidence>
<feature type="compositionally biased region" description="Basic and acidic residues" evidence="10">
    <location>
        <begin position="1012"/>
        <end position="1028"/>
    </location>
</feature>
<reference evidence="16 17" key="1">
    <citation type="submission" date="2018-02" db="EMBL/GenBank/DDBJ databases">
        <title>Comparative genomes isolates from brazilian mangrove.</title>
        <authorList>
            <person name="Araujo J.E."/>
            <person name="Taketani R.G."/>
            <person name="Silva M.C.P."/>
            <person name="Loureco M.V."/>
            <person name="Andreote F.D."/>
        </authorList>
    </citation>
    <scope>NUCLEOTIDE SEQUENCE [LARGE SCALE GENOMIC DNA]</scope>
    <source>
        <strain evidence="16 17">Nap-Phe MGV</strain>
    </source>
</reference>
<dbReference type="InterPro" id="IPR046939">
    <property type="entry name" value="TPPII_C_sf"/>
</dbReference>
<evidence type="ECO:0000256" key="1">
    <source>
        <dbReference type="ARBA" id="ARBA00001910"/>
    </source>
</evidence>
<name>A0A2S8GK52_9BACT</name>
<keyword evidence="9" id="KW-0175">Coiled coil</keyword>
<evidence type="ECO:0000256" key="10">
    <source>
        <dbReference type="SAM" id="MobiDB-lite"/>
    </source>
</evidence>
<evidence type="ECO:0000256" key="5">
    <source>
        <dbReference type="ARBA" id="ARBA00022670"/>
    </source>
</evidence>
<dbReference type="GO" id="GO:0008240">
    <property type="term" value="F:tripeptidyl-peptidase activity"/>
    <property type="evidence" value="ECO:0007669"/>
    <property type="project" value="UniProtKB-EC"/>
</dbReference>
<evidence type="ECO:0000256" key="8">
    <source>
        <dbReference type="PROSITE-ProRule" id="PRU01240"/>
    </source>
</evidence>
<evidence type="ECO:0000313" key="17">
    <source>
        <dbReference type="Proteomes" id="UP000237819"/>
    </source>
</evidence>
<evidence type="ECO:0000256" key="9">
    <source>
        <dbReference type="SAM" id="Coils"/>
    </source>
</evidence>
<dbReference type="Pfam" id="PF12580">
    <property type="entry name" value="TPPII"/>
    <property type="match status" value="1"/>
</dbReference>
<dbReference type="PROSITE" id="PS00138">
    <property type="entry name" value="SUBTILASE_SER"/>
    <property type="match status" value="1"/>
</dbReference>
<dbReference type="PROSITE" id="PS00137">
    <property type="entry name" value="SUBTILASE_HIS"/>
    <property type="match status" value="1"/>
</dbReference>
<dbReference type="Gene3D" id="1.25.40.710">
    <property type="match status" value="1"/>
</dbReference>
<evidence type="ECO:0000259" key="15">
    <source>
        <dbReference type="Pfam" id="PF21316"/>
    </source>
</evidence>
<feature type="active site" description="Charge relay system" evidence="8">
    <location>
        <position position="58"/>
    </location>
</feature>
<dbReference type="InterPro" id="IPR048384">
    <property type="entry name" value="TPPII_GBD"/>
</dbReference>
<keyword evidence="5 8" id="KW-0645">Protease</keyword>
<dbReference type="SUPFAM" id="SSF52743">
    <property type="entry name" value="Subtilisin-like"/>
    <property type="match status" value="1"/>
</dbReference>
<dbReference type="InterPro" id="IPR015500">
    <property type="entry name" value="Peptidase_S8_subtilisin-rel"/>
</dbReference>
<dbReference type="PRINTS" id="PR00723">
    <property type="entry name" value="SUBTILISIN"/>
</dbReference>
<dbReference type="InterPro" id="IPR022229">
    <property type="entry name" value="TPPII_Ig-like-2"/>
</dbReference>
<dbReference type="PANTHER" id="PTHR43806:SF14">
    <property type="entry name" value="TRIPEPTIDYL-PEPTIDASE 2"/>
    <property type="match status" value="1"/>
</dbReference>
<dbReference type="InterPro" id="IPR046940">
    <property type="entry name" value="TPPII_Ig-like_sf"/>
</dbReference>
<dbReference type="Gene3D" id="3.40.50.200">
    <property type="entry name" value="Peptidase S8/S53 domain"/>
    <property type="match status" value="1"/>
</dbReference>
<dbReference type="FunFam" id="3.40.50.200:FF:000003">
    <property type="entry name" value="Tripeptidyl peptidase 2"/>
    <property type="match status" value="1"/>
</dbReference>
<protein>
    <recommendedName>
        <fullName evidence="3">tripeptidyl-peptidase II</fullName>
        <ecNumber evidence="3">3.4.14.10</ecNumber>
    </recommendedName>
</protein>
<evidence type="ECO:0000256" key="2">
    <source>
        <dbReference type="ARBA" id="ARBA00011073"/>
    </source>
</evidence>
<dbReference type="InterPro" id="IPR048383">
    <property type="entry name" value="TPPII_Ig-like-1"/>
</dbReference>
<dbReference type="Proteomes" id="UP000237819">
    <property type="component" value="Unassembled WGS sequence"/>
</dbReference>
<feature type="active site" description="Charge relay system" evidence="8">
    <location>
        <position position="462"/>
    </location>
</feature>
<dbReference type="RefSeq" id="WP_105336657.1">
    <property type="nucleotide sequence ID" value="NZ_PUHZ01000017.1"/>
</dbReference>
<dbReference type="InterPro" id="IPR036852">
    <property type="entry name" value="Peptidase_S8/S53_dom_sf"/>
</dbReference>
<comment type="catalytic activity">
    <reaction evidence="1">
        <text>Release of an N-terminal tripeptide from a polypeptide.</text>
        <dbReference type="EC" id="3.4.14.10"/>
    </reaction>
</comment>
<dbReference type="EC" id="3.4.14.10" evidence="3"/>
<keyword evidence="7 8" id="KW-0720">Serine protease</keyword>
<dbReference type="PANTHER" id="PTHR43806">
    <property type="entry name" value="PEPTIDASE S8"/>
    <property type="match status" value="1"/>
</dbReference>
<feature type="region of interest" description="Disordered" evidence="10">
    <location>
        <begin position="1007"/>
        <end position="1028"/>
    </location>
</feature>
<dbReference type="OrthoDB" id="9798386at2"/>
<gene>
    <name evidence="16" type="ORF">C5Y93_17110</name>
</gene>
<dbReference type="EMBL" id="PUHZ01000017">
    <property type="protein sequence ID" value="PQO44815.1"/>
    <property type="molecule type" value="Genomic_DNA"/>
</dbReference>
<evidence type="ECO:0000256" key="11">
    <source>
        <dbReference type="SAM" id="SignalP"/>
    </source>
</evidence>
<feature type="domain" description="Tripeptidyl-peptidase II galactose-binding" evidence="15">
    <location>
        <begin position="669"/>
        <end position="756"/>
    </location>
</feature>
<evidence type="ECO:0000256" key="6">
    <source>
        <dbReference type="ARBA" id="ARBA00022801"/>
    </source>
</evidence>
<keyword evidence="6 8" id="KW-0378">Hydrolase</keyword>
<dbReference type="CDD" id="cd04857">
    <property type="entry name" value="Peptidases_S8_Tripeptidyl_Aminopeptidase_II"/>
    <property type="match status" value="1"/>
</dbReference>
<feature type="chain" id="PRO_5015529212" description="tripeptidyl-peptidase II" evidence="11">
    <location>
        <begin position="21"/>
        <end position="1264"/>
    </location>
</feature>
<dbReference type="Gene3D" id="2.20.25.690">
    <property type="match status" value="1"/>
</dbReference>
<feature type="domain" description="Tripeptidyl-peptidase II first Ig-like" evidence="14">
    <location>
        <begin position="535"/>
        <end position="650"/>
    </location>
</feature>
<dbReference type="InterPro" id="IPR023828">
    <property type="entry name" value="Peptidase_S8_Ser-AS"/>
</dbReference>
<evidence type="ECO:0000259" key="12">
    <source>
        <dbReference type="Pfam" id="PF00082"/>
    </source>
</evidence>
<feature type="domain" description="Tripeptidyl peptidase II second Ig-like" evidence="13">
    <location>
        <begin position="792"/>
        <end position="970"/>
    </location>
</feature>
<accession>A0A2S8GK52</accession>
<feature type="signal peptide" evidence="11">
    <location>
        <begin position="1"/>
        <end position="20"/>
    </location>
</feature>
<dbReference type="InterPro" id="IPR000209">
    <property type="entry name" value="Peptidase_S8/S53_dom"/>
</dbReference>
<dbReference type="GO" id="GO:0004252">
    <property type="term" value="F:serine-type endopeptidase activity"/>
    <property type="evidence" value="ECO:0007669"/>
    <property type="project" value="UniProtKB-UniRule"/>
</dbReference>
<dbReference type="InterPro" id="IPR034051">
    <property type="entry name" value="TPP_II_domain"/>
</dbReference>
<keyword evidence="11" id="KW-0732">Signal</keyword>
<dbReference type="AlphaFoldDB" id="A0A2S8GK52"/>
<evidence type="ECO:0000259" key="13">
    <source>
        <dbReference type="Pfam" id="PF12580"/>
    </source>
</evidence>
<dbReference type="Pfam" id="PF00082">
    <property type="entry name" value="Peptidase_S8"/>
    <property type="match status" value="1"/>
</dbReference>
<dbReference type="Pfam" id="PF21316">
    <property type="entry name" value="TPPII_GBD"/>
    <property type="match status" value="1"/>
</dbReference>
<dbReference type="GO" id="GO:0004177">
    <property type="term" value="F:aminopeptidase activity"/>
    <property type="evidence" value="ECO:0007669"/>
    <property type="project" value="UniProtKB-KW"/>
</dbReference>
<evidence type="ECO:0000256" key="4">
    <source>
        <dbReference type="ARBA" id="ARBA00022438"/>
    </source>
</evidence>
<sequence length="1264" mass="141827">MIRLSSALILSLTLTAASLAQEAFPAADLLPKKEIGATKFLEEHPKFDGRGTVVAVFDTGCDPAAPGLQITSDGKPKIVDVIDGTGSGDVRTTTVKKAEDGKLEGLTGRELTIPEDWKNPSGEYHLGMKPAYELFPHAVIPRVKSERRKPWTETLRQKIQELDREIEAFEKKHPKPNDEQKKEKKELDLQLKELTRLQKGWDDPGPIYDCVVFHDGEAWQAVVDTDEDGDLSNEKVMTNYKAKRQYATFGEVDLVTYVVNIYEEGNLLSIVVDAGTHGTHVAGIIGANYPDRPEMNGVAPGAQIVSVKIGDTRLGSNSTGTGEVRGLIAVLENNCDLINMSYGGASPEWNIGRAARLYSEIVNRYGVIFVSSAGNNGPALSTVGSPGGTTSAILGVGAYIPPDLASAGYSVREELEERPYTWSSRGPTMDGDLGVDISAPGGAVAPVSRWSLSPGALMNGTSMSSPNCCGGIALILSGLKQENIAYTPESVKLAVKNSARKLENGSVFANGRGLIQVDAAFDWLKEYEEEVEPEVRYEVSVSGQRTRRGVYLREANEVSRVQEISINVDPVFNEDAKFDPRANYQAEFTLKCDADWVKIPGDFFVYHGGRSFKIEVDPRELEPGVHFTEVEGYYADHPELGPRFRLPVTVLVPQPLEVNTEFKKVMKLTPGQIERSFVEVPIGATWVNLRLKPIDMEDRKAFIFHILQRLEDQPYSTVEQRNRVTLVPGEVREFSLAVEEGKTIELTLAQYWSTLGETEVELEATFHGILPAPGSLAWDGNNPIHRVNVQSPLGPMQLQPSAKFTKLRKTIRPEKSEIAPLDPSRDELPENQVIYGLTLTYEFSLSEDAKIAPVPIAYANGFDYYSGGVYAIYDVNNRVVNTGAGGRDTSLEKGKYTLTFFFRHEDREELLKAEDMPVWLEFDISRPGIRTYDDYDSAFKRRGGFRSEWIYPGELVPVFLTTDPKSLPKHASPGDLLLGEIQFADSDAKLGGASRRPGGFPLEYIVPVPESSKPEPSADKPKQDKPTLEDKLFDTKLAYLKTLKKEDQQEEFNKLFDELKEARPKDLSLMRAKLIMLDENDRKDHLPEVVQAANDVLKVIPQKKVRLYFAQRRDPETDEEKQKMKEMTEKKEAIIDTLYRKARALAYMDLPEDDPEHPENKDIRVAPKDEEKREKIFEKTFDLLSSWVDTTEKKYALVHLRRLRRHEKYGEALQLVNKMIKDDPTNLLLYKKRSDIYGELGWDFAENYEEQWRLLRKRDELLPN</sequence>
<feature type="active site" description="Charge relay system" evidence="8">
    <location>
        <position position="277"/>
    </location>
</feature>
<proteinExistence type="inferred from homology"/>
<comment type="similarity">
    <text evidence="2 8">Belongs to the peptidase S8 family.</text>
</comment>
<dbReference type="GO" id="GO:0006508">
    <property type="term" value="P:proteolysis"/>
    <property type="evidence" value="ECO:0007669"/>
    <property type="project" value="UniProtKB-KW"/>
</dbReference>
<comment type="caution">
    <text evidence="16">The sequence shown here is derived from an EMBL/GenBank/DDBJ whole genome shotgun (WGS) entry which is preliminary data.</text>
</comment>
<dbReference type="InterPro" id="IPR022398">
    <property type="entry name" value="Peptidase_S8_His-AS"/>
</dbReference>
<evidence type="ECO:0000313" key="16">
    <source>
        <dbReference type="EMBL" id="PQO44815.1"/>
    </source>
</evidence>
<dbReference type="GO" id="GO:0005829">
    <property type="term" value="C:cytosol"/>
    <property type="evidence" value="ECO:0007669"/>
    <property type="project" value="TreeGrafter"/>
</dbReference>
<evidence type="ECO:0000259" key="14">
    <source>
        <dbReference type="Pfam" id="PF21223"/>
    </source>
</evidence>
<dbReference type="InterPro" id="IPR050131">
    <property type="entry name" value="Peptidase_S8_subtilisin-like"/>
</dbReference>
<dbReference type="Pfam" id="PF21223">
    <property type="entry name" value="TPPII_Ig-like-1"/>
    <property type="match status" value="1"/>
</dbReference>